<protein>
    <submittedName>
        <fullName evidence="12">Ca2+-transporting ATPase</fullName>
    </submittedName>
</protein>
<dbReference type="Pfam" id="PF00689">
    <property type="entry name" value="Cation_ATPase_C"/>
    <property type="match status" value="1"/>
</dbReference>
<dbReference type="SFLD" id="SFLDF00027">
    <property type="entry name" value="p-type_atpase"/>
    <property type="match status" value="1"/>
</dbReference>
<dbReference type="Pfam" id="PF00122">
    <property type="entry name" value="E1-E2_ATPase"/>
    <property type="match status" value="1"/>
</dbReference>
<dbReference type="SUPFAM" id="SSF81653">
    <property type="entry name" value="Calcium ATPase, transduction domain A"/>
    <property type="match status" value="1"/>
</dbReference>
<dbReference type="PRINTS" id="PR00119">
    <property type="entry name" value="CATATPASE"/>
</dbReference>
<evidence type="ECO:0000256" key="6">
    <source>
        <dbReference type="ARBA" id="ARBA00022989"/>
    </source>
</evidence>
<dbReference type="PROSITE" id="PS00154">
    <property type="entry name" value="ATPASE_E1_E2"/>
    <property type="match status" value="1"/>
</dbReference>
<accession>A0A653LVX6</accession>
<feature type="transmembrane region" description="Helical" evidence="8">
    <location>
        <begin position="630"/>
        <end position="655"/>
    </location>
</feature>
<name>A0A653LVX6_9FLAO</name>
<proteinExistence type="predicted"/>
<dbReference type="RefSeq" id="WP_159301531.1">
    <property type="nucleotide sequence ID" value="NZ_LR733271.1"/>
</dbReference>
<keyword evidence="2 8" id="KW-0812">Transmembrane</keyword>
<dbReference type="InterPro" id="IPR001757">
    <property type="entry name" value="P_typ_ATPase"/>
</dbReference>
<dbReference type="SUPFAM" id="SSF56784">
    <property type="entry name" value="HAD-like"/>
    <property type="match status" value="1"/>
</dbReference>
<evidence type="ECO:0000256" key="8">
    <source>
        <dbReference type="SAM" id="Phobius"/>
    </source>
</evidence>
<dbReference type="Pfam" id="PF00702">
    <property type="entry name" value="Hydrolase"/>
    <property type="match status" value="1"/>
</dbReference>
<dbReference type="InterPro" id="IPR004014">
    <property type="entry name" value="ATPase_P-typ_cation-transptr_N"/>
</dbReference>
<dbReference type="InterPro" id="IPR008250">
    <property type="entry name" value="ATPase_P-typ_transduc_dom_A_sf"/>
</dbReference>
<dbReference type="SFLD" id="SFLDG00002">
    <property type="entry name" value="C1.7:_P-type_atpase_like"/>
    <property type="match status" value="1"/>
</dbReference>
<feature type="domain" description="Cation-transporting P-type ATPase N-terminal" evidence="11">
    <location>
        <begin position="10"/>
        <end position="57"/>
    </location>
</feature>
<keyword evidence="7 8" id="KW-0472">Membrane</keyword>
<feature type="transmembrane region" description="Helical" evidence="8">
    <location>
        <begin position="700"/>
        <end position="727"/>
    </location>
</feature>
<gene>
    <name evidence="12" type="ORF">MARI151_10135</name>
</gene>
<dbReference type="InterPro" id="IPR023298">
    <property type="entry name" value="ATPase_P-typ_TM_dom_sf"/>
</dbReference>
<evidence type="ECO:0000256" key="3">
    <source>
        <dbReference type="ARBA" id="ARBA00022741"/>
    </source>
</evidence>
<keyword evidence="5" id="KW-1278">Translocase</keyword>
<evidence type="ECO:0000256" key="4">
    <source>
        <dbReference type="ARBA" id="ARBA00022840"/>
    </source>
</evidence>
<dbReference type="AlphaFoldDB" id="A0A653LVX6"/>
<keyword evidence="6 8" id="KW-1133">Transmembrane helix</keyword>
<dbReference type="InterPro" id="IPR023214">
    <property type="entry name" value="HAD_sf"/>
</dbReference>
<dbReference type="Gene3D" id="2.70.150.10">
    <property type="entry name" value="Calcium-transporting ATPase, cytoplasmic transduction domain A"/>
    <property type="match status" value="1"/>
</dbReference>
<evidence type="ECO:0000256" key="1">
    <source>
        <dbReference type="ARBA" id="ARBA00004141"/>
    </source>
</evidence>
<comment type="subcellular location">
    <subcellularLocation>
        <location evidence="1">Membrane</location>
        <topology evidence="1">Multi-pass membrane protein</topology>
    </subcellularLocation>
</comment>
<evidence type="ECO:0000259" key="10">
    <source>
        <dbReference type="Pfam" id="PF00689"/>
    </source>
</evidence>
<organism evidence="12 13">
    <name type="scientific">Maribacter litoralis</name>
    <dbReference type="NCBI Taxonomy" id="2059726"/>
    <lineage>
        <taxon>Bacteria</taxon>
        <taxon>Pseudomonadati</taxon>
        <taxon>Bacteroidota</taxon>
        <taxon>Flavobacteriia</taxon>
        <taxon>Flavobacteriales</taxon>
        <taxon>Flavobacteriaceae</taxon>
        <taxon>Maribacter</taxon>
    </lineage>
</organism>
<evidence type="ECO:0000256" key="7">
    <source>
        <dbReference type="ARBA" id="ARBA00023136"/>
    </source>
</evidence>
<feature type="transmembrane region" description="Helical" evidence="8">
    <location>
        <begin position="773"/>
        <end position="793"/>
    </location>
</feature>
<dbReference type="InterPro" id="IPR036412">
    <property type="entry name" value="HAD-like_sf"/>
</dbReference>
<keyword evidence="3" id="KW-0547">Nucleotide-binding</keyword>
<feature type="transmembrane region" description="Helical" evidence="8">
    <location>
        <begin position="265"/>
        <end position="281"/>
    </location>
</feature>
<evidence type="ECO:0000313" key="12">
    <source>
        <dbReference type="EMBL" id="VXA95813.1"/>
    </source>
</evidence>
<keyword evidence="4" id="KW-0067">ATP-binding</keyword>
<dbReference type="GO" id="GO:0016020">
    <property type="term" value="C:membrane"/>
    <property type="evidence" value="ECO:0007669"/>
    <property type="project" value="UniProtKB-SubCell"/>
</dbReference>
<dbReference type="Proteomes" id="UP000430202">
    <property type="component" value="Unassembled WGS sequence"/>
</dbReference>
<dbReference type="PANTHER" id="PTHR42861">
    <property type="entry name" value="CALCIUM-TRANSPORTING ATPASE"/>
    <property type="match status" value="1"/>
</dbReference>
<evidence type="ECO:0000259" key="9">
    <source>
        <dbReference type="Pfam" id="PF00122"/>
    </source>
</evidence>
<evidence type="ECO:0000256" key="5">
    <source>
        <dbReference type="ARBA" id="ARBA00022967"/>
    </source>
</evidence>
<feature type="transmembrane region" description="Helical" evidence="8">
    <location>
        <begin position="805"/>
        <end position="825"/>
    </location>
</feature>
<dbReference type="EMBL" id="CABWLR010000001">
    <property type="protein sequence ID" value="VXA95813.1"/>
    <property type="molecule type" value="Genomic_DNA"/>
</dbReference>
<dbReference type="SUPFAM" id="SSF81660">
    <property type="entry name" value="Metal cation-transporting ATPase, ATP-binding domain N"/>
    <property type="match status" value="1"/>
</dbReference>
<dbReference type="GO" id="GO:0005524">
    <property type="term" value="F:ATP binding"/>
    <property type="evidence" value="ECO:0007669"/>
    <property type="project" value="UniProtKB-KW"/>
</dbReference>
<sequence>MTNPTDFGITGLTDQQVDASKEKHGVNSFNYKKENSFLNALKSIAKEPMVILLLIASSIYFITGNYGDGVFLASAIILVGSISLYQDSRSRKALENLENLTHPKSKVIRNGAVVEIDSQDIVVGDFLMVEEGTTISADGVIVHSNDFSVNESILTGESLSVYKDATSTDNLIFTGSTVASGLAIAQITAIGNLTKLGEIGKSLENINQEKTPLELKIFNFVKSMSILGGVVFLLVWGINYLRSGIVLDSLLKALTLAMSILPEEIPVAFTTFMALGAWRLMKMGIVVKQMKTVETLGSATVICTDKTGTITQNKMALAKLFTLKTGNIVNTKDILGDNEKELITTSMWASEPIPFDPMEIAIHNAYGTLTDNDERPNYKMVHEYPLGGKPPMMTHVFQDDEGNQIIAAKGAPEAIIAVANLTISEIEMIQNTLTELGKDGFRMLAVGMAIFEGENYPKKQQDFKFDFKGIIAFYDPPKDNIIQVLKDFDSAGIQVKLVTGDNANTAMAIAKQINFKGYEKCISGDELMLLTDAELQEKVKDINVFSRMFPDAKLRIVNALKKNNEVVAMTGDGVNDGPALKASHIGIAMGKKGTEIAKQAASLILVDDDLYKMVDAVAMGRKIYTNLKKAIQYIISIHIPIILTVFIPLALRWIYPNIFSPSHVIILELIMGPTCSIIFENEPMEKNLMIKKPRPFSTTFFNYKELTTSVIQGLAITIGALVIYQYTVAVGFSENTTRTMVFMVLIVANIFLTLVNRSFYYSIFTTLKYKNNLVPLIIGLTIILSLAIIYIPVLANFFEFESLTLSQLGLTILIGAISVLWYEFVKAAKRAKKKV</sequence>
<dbReference type="Pfam" id="PF00690">
    <property type="entry name" value="Cation_ATPase_N"/>
    <property type="match status" value="1"/>
</dbReference>
<feature type="domain" description="P-type ATPase A" evidence="9">
    <location>
        <begin position="100"/>
        <end position="204"/>
    </location>
</feature>
<dbReference type="PRINTS" id="PR00120">
    <property type="entry name" value="HATPASE"/>
</dbReference>
<dbReference type="GO" id="GO:0016887">
    <property type="term" value="F:ATP hydrolysis activity"/>
    <property type="evidence" value="ECO:0007669"/>
    <property type="project" value="InterPro"/>
</dbReference>
<dbReference type="InterPro" id="IPR018303">
    <property type="entry name" value="ATPase_P-typ_P_site"/>
</dbReference>
<evidence type="ECO:0000313" key="13">
    <source>
        <dbReference type="Proteomes" id="UP000430202"/>
    </source>
</evidence>
<dbReference type="InterPro" id="IPR044492">
    <property type="entry name" value="P_typ_ATPase_HD_dom"/>
</dbReference>
<evidence type="ECO:0000259" key="11">
    <source>
        <dbReference type="Pfam" id="PF00690"/>
    </source>
</evidence>
<dbReference type="SUPFAM" id="SSF81665">
    <property type="entry name" value="Calcium ATPase, transmembrane domain M"/>
    <property type="match status" value="1"/>
</dbReference>
<feature type="transmembrane region" description="Helical" evidence="8">
    <location>
        <begin position="69"/>
        <end position="85"/>
    </location>
</feature>
<dbReference type="Gene3D" id="3.40.50.1000">
    <property type="entry name" value="HAD superfamily/HAD-like"/>
    <property type="match status" value="1"/>
</dbReference>
<dbReference type="NCBIfam" id="TIGR01494">
    <property type="entry name" value="ATPase_P-type"/>
    <property type="match status" value="2"/>
</dbReference>
<dbReference type="Gene3D" id="1.20.1110.10">
    <property type="entry name" value="Calcium-transporting ATPase, transmembrane domain"/>
    <property type="match status" value="1"/>
</dbReference>
<dbReference type="InterPro" id="IPR059000">
    <property type="entry name" value="ATPase_P-type_domA"/>
</dbReference>
<reference evidence="12 13" key="1">
    <citation type="submission" date="2019-10" db="EMBL/GenBank/DDBJ databases">
        <authorList>
            <person name="Karimi E."/>
        </authorList>
    </citation>
    <scope>NUCLEOTIDE SEQUENCE [LARGE SCALE GENOMIC DNA]</scope>
    <source>
        <strain evidence="12">Maribacter sp. 151</strain>
    </source>
</reference>
<dbReference type="Gene3D" id="3.40.1110.10">
    <property type="entry name" value="Calcium-transporting ATPase, cytoplasmic domain N"/>
    <property type="match status" value="1"/>
</dbReference>
<feature type="transmembrane region" description="Helical" evidence="8">
    <location>
        <begin position="226"/>
        <end position="245"/>
    </location>
</feature>
<feature type="transmembrane region" description="Helical" evidence="8">
    <location>
        <begin position="739"/>
        <end position="761"/>
    </location>
</feature>
<dbReference type="InterPro" id="IPR006068">
    <property type="entry name" value="ATPase_P-typ_cation-transptr_C"/>
</dbReference>
<dbReference type="InterPro" id="IPR023299">
    <property type="entry name" value="ATPase_P-typ_cyto_dom_N"/>
</dbReference>
<feature type="domain" description="Cation-transporting P-type ATPase C-terminal" evidence="10">
    <location>
        <begin position="656"/>
        <end position="827"/>
    </location>
</feature>
<evidence type="ECO:0000256" key="2">
    <source>
        <dbReference type="ARBA" id="ARBA00022692"/>
    </source>
</evidence>
<dbReference type="SFLD" id="SFLDS00003">
    <property type="entry name" value="Haloacid_Dehalogenase"/>
    <property type="match status" value="1"/>
</dbReference>
<keyword evidence="13" id="KW-1185">Reference proteome</keyword>
<feature type="transmembrane region" description="Helical" evidence="8">
    <location>
        <begin position="661"/>
        <end position="679"/>
    </location>
</feature>